<dbReference type="EMBL" id="QGNW01000529">
    <property type="protein sequence ID" value="RVW68535.1"/>
    <property type="molecule type" value="Genomic_DNA"/>
</dbReference>
<sequence>MKTLYMMVNSSGHEHIELNKEEIEKPKNLLGTIESPSSWVINLGTTDHMTHSLQKFSTYSPCPSNKKIVTVDGSLATMASQGSKSQNRPLPMRSGNKPRGQALEKNGTWDVVELPREKSQIGCKWVFTIKYKAGGSLERYKAKLVNIWSRLS</sequence>
<comment type="caution">
    <text evidence="2">The sequence shown here is derived from an EMBL/GenBank/DDBJ whole genome shotgun (WGS) entry which is preliminary data.</text>
</comment>
<organism evidence="2 3">
    <name type="scientific">Vitis vinifera</name>
    <name type="common">Grape</name>
    <dbReference type="NCBI Taxonomy" id="29760"/>
    <lineage>
        <taxon>Eukaryota</taxon>
        <taxon>Viridiplantae</taxon>
        <taxon>Streptophyta</taxon>
        <taxon>Embryophyta</taxon>
        <taxon>Tracheophyta</taxon>
        <taxon>Spermatophyta</taxon>
        <taxon>Magnoliopsida</taxon>
        <taxon>eudicotyledons</taxon>
        <taxon>Gunneridae</taxon>
        <taxon>Pentapetalae</taxon>
        <taxon>rosids</taxon>
        <taxon>Vitales</taxon>
        <taxon>Vitaceae</taxon>
        <taxon>Viteae</taxon>
        <taxon>Vitis</taxon>
    </lineage>
</organism>
<evidence type="ECO:0000256" key="1">
    <source>
        <dbReference type="SAM" id="MobiDB-lite"/>
    </source>
</evidence>
<dbReference type="Proteomes" id="UP000288805">
    <property type="component" value="Unassembled WGS sequence"/>
</dbReference>
<protein>
    <recommendedName>
        <fullName evidence="4">Mitochondrial protein</fullName>
    </recommendedName>
</protein>
<name>A0A438G8J2_VITVI</name>
<reference evidence="2 3" key="1">
    <citation type="journal article" date="2018" name="PLoS Genet.">
        <title>Population sequencing reveals clonal diversity and ancestral inbreeding in the grapevine cultivar Chardonnay.</title>
        <authorList>
            <person name="Roach M.J."/>
            <person name="Johnson D.L."/>
            <person name="Bohlmann J."/>
            <person name="van Vuuren H.J."/>
            <person name="Jones S.J."/>
            <person name="Pretorius I.S."/>
            <person name="Schmidt S.A."/>
            <person name="Borneman A.R."/>
        </authorList>
    </citation>
    <scope>NUCLEOTIDE SEQUENCE [LARGE SCALE GENOMIC DNA]</scope>
    <source>
        <strain evidence="3">cv. Chardonnay</strain>
        <tissue evidence="2">Leaf</tissue>
    </source>
</reference>
<feature type="region of interest" description="Disordered" evidence="1">
    <location>
        <begin position="77"/>
        <end position="103"/>
    </location>
</feature>
<evidence type="ECO:0000313" key="3">
    <source>
        <dbReference type="Proteomes" id="UP000288805"/>
    </source>
</evidence>
<feature type="compositionally biased region" description="Polar residues" evidence="1">
    <location>
        <begin position="77"/>
        <end position="88"/>
    </location>
</feature>
<dbReference type="AlphaFoldDB" id="A0A438G8J2"/>
<evidence type="ECO:0000313" key="2">
    <source>
        <dbReference type="EMBL" id="RVW68535.1"/>
    </source>
</evidence>
<gene>
    <name evidence="2" type="ORF">CK203_063709</name>
</gene>
<proteinExistence type="predicted"/>
<evidence type="ECO:0008006" key="4">
    <source>
        <dbReference type="Google" id="ProtNLM"/>
    </source>
</evidence>
<accession>A0A438G8J2</accession>